<dbReference type="Proteomes" id="UP000663860">
    <property type="component" value="Unassembled WGS sequence"/>
</dbReference>
<feature type="transmembrane region" description="Helical" evidence="8">
    <location>
        <begin position="72"/>
        <end position="93"/>
    </location>
</feature>
<feature type="domain" description="G-protein coupled receptors family 1 profile" evidence="9">
    <location>
        <begin position="1"/>
        <end position="236"/>
    </location>
</feature>
<dbReference type="Gene3D" id="1.20.1070.10">
    <property type="entry name" value="Rhodopsin 7-helix transmembrane proteins"/>
    <property type="match status" value="1"/>
</dbReference>
<dbReference type="EMBL" id="CAJNOE010000586">
    <property type="protein sequence ID" value="CAF1280292.1"/>
    <property type="molecule type" value="Genomic_DNA"/>
</dbReference>
<evidence type="ECO:0000256" key="1">
    <source>
        <dbReference type="ARBA" id="ARBA00004141"/>
    </source>
</evidence>
<evidence type="ECO:0000256" key="8">
    <source>
        <dbReference type="SAM" id="Phobius"/>
    </source>
</evidence>
<keyword evidence="7" id="KW-0807">Transducer</keyword>
<evidence type="ECO:0000313" key="10">
    <source>
        <dbReference type="EMBL" id="CAF1280292.1"/>
    </source>
</evidence>
<accession>A0A815C4D1</accession>
<dbReference type="GO" id="GO:0004930">
    <property type="term" value="F:G protein-coupled receptor activity"/>
    <property type="evidence" value="ECO:0007669"/>
    <property type="project" value="UniProtKB-KW"/>
</dbReference>
<organism evidence="10 11">
    <name type="scientific">Adineta steineri</name>
    <dbReference type="NCBI Taxonomy" id="433720"/>
    <lineage>
        <taxon>Eukaryota</taxon>
        <taxon>Metazoa</taxon>
        <taxon>Spiralia</taxon>
        <taxon>Gnathifera</taxon>
        <taxon>Rotifera</taxon>
        <taxon>Eurotatoria</taxon>
        <taxon>Bdelloidea</taxon>
        <taxon>Adinetida</taxon>
        <taxon>Adinetidae</taxon>
        <taxon>Adineta</taxon>
    </lineage>
</organism>
<sequence>MFVTLIMSSGNAIYAYNHVDPVTTIIAFCKIRYYVIQSTSMMYRWSLTAACFDRYALSSSNVRLRNFSRVYIARRVVIIIVLAWLVLPVHILLFHSIRNGICGLRYSIATALYHSIFTTITGCILPILFMSIFTLLTYRNLVLKQKRRQFTIHKKRDEINEVINSQRIRDIQVLALLLTQVFLYIIATTPLMIWLFYNAITLTTTKSMNRLVIERFVGVMIELLVYCYPVLACYMYTMSSRTFRMELLRLCRLALHYKLFHNPNKIQPTMNTIALQHVAAHAD</sequence>
<dbReference type="PROSITE" id="PS50262">
    <property type="entry name" value="G_PROTEIN_RECEP_F1_2"/>
    <property type="match status" value="1"/>
</dbReference>
<evidence type="ECO:0000256" key="6">
    <source>
        <dbReference type="ARBA" id="ARBA00023170"/>
    </source>
</evidence>
<evidence type="ECO:0000256" key="2">
    <source>
        <dbReference type="ARBA" id="ARBA00022692"/>
    </source>
</evidence>
<evidence type="ECO:0000256" key="4">
    <source>
        <dbReference type="ARBA" id="ARBA00023040"/>
    </source>
</evidence>
<dbReference type="PANTHER" id="PTHR24243">
    <property type="entry name" value="G-PROTEIN COUPLED RECEPTOR"/>
    <property type="match status" value="1"/>
</dbReference>
<keyword evidence="4" id="KW-0297">G-protein coupled receptor</keyword>
<feature type="transmembrane region" description="Helical" evidence="8">
    <location>
        <begin position="113"/>
        <end position="138"/>
    </location>
</feature>
<dbReference type="AlphaFoldDB" id="A0A815C4D1"/>
<evidence type="ECO:0000256" key="3">
    <source>
        <dbReference type="ARBA" id="ARBA00022989"/>
    </source>
</evidence>
<evidence type="ECO:0000256" key="5">
    <source>
        <dbReference type="ARBA" id="ARBA00023136"/>
    </source>
</evidence>
<feature type="transmembrane region" description="Helical" evidence="8">
    <location>
        <begin position="216"/>
        <end position="237"/>
    </location>
</feature>
<dbReference type="InterPro" id="IPR017452">
    <property type="entry name" value="GPCR_Rhodpsn_7TM"/>
</dbReference>
<keyword evidence="5 8" id="KW-0472">Membrane</keyword>
<evidence type="ECO:0000256" key="7">
    <source>
        <dbReference type="ARBA" id="ARBA00023224"/>
    </source>
</evidence>
<proteinExistence type="predicted"/>
<protein>
    <recommendedName>
        <fullName evidence="9">G-protein coupled receptors family 1 profile domain-containing protein</fullName>
    </recommendedName>
</protein>
<keyword evidence="2 8" id="KW-0812">Transmembrane</keyword>
<evidence type="ECO:0000313" key="11">
    <source>
        <dbReference type="Proteomes" id="UP000663860"/>
    </source>
</evidence>
<comment type="subcellular location">
    <subcellularLocation>
        <location evidence="1">Membrane</location>
        <topology evidence="1">Multi-pass membrane protein</topology>
    </subcellularLocation>
</comment>
<feature type="transmembrane region" description="Helical" evidence="8">
    <location>
        <begin position="173"/>
        <end position="196"/>
    </location>
</feature>
<name>A0A815C4D1_9BILA</name>
<dbReference type="GO" id="GO:0016020">
    <property type="term" value="C:membrane"/>
    <property type="evidence" value="ECO:0007669"/>
    <property type="project" value="UniProtKB-SubCell"/>
</dbReference>
<keyword evidence="6" id="KW-0675">Receptor</keyword>
<gene>
    <name evidence="10" type="ORF">IZO911_LOCUS32927</name>
</gene>
<reference evidence="10" key="1">
    <citation type="submission" date="2021-02" db="EMBL/GenBank/DDBJ databases">
        <authorList>
            <person name="Nowell W R."/>
        </authorList>
    </citation>
    <scope>NUCLEOTIDE SEQUENCE</scope>
</reference>
<comment type="caution">
    <text evidence="10">The sequence shown here is derived from an EMBL/GenBank/DDBJ whole genome shotgun (WGS) entry which is preliminary data.</text>
</comment>
<evidence type="ECO:0000259" key="9">
    <source>
        <dbReference type="PROSITE" id="PS50262"/>
    </source>
</evidence>
<dbReference type="PANTHER" id="PTHR24243:SF208">
    <property type="entry name" value="PYROKININ-1 RECEPTOR"/>
    <property type="match status" value="1"/>
</dbReference>
<keyword evidence="3 8" id="KW-1133">Transmembrane helix</keyword>
<dbReference type="SUPFAM" id="SSF81321">
    <property type="entry name" value="Family A G protein-coupled receptor-like"/>
    <property type="match status" value="1"/>
</dbReference>